<name>A0AAV4TM85_9ARAC</name>
<comment type="caution">
    <text evidence="1">The sequence shown here is derived from an EMBL/GenBank/DDBJ whole genome shotgun (WGS) entry which is preliminary data.</text>
</comment>
<dbReference type="EMBL" id="BPLQ01009586">
    <property type="protein sequence ID" value="GIY45078.1"/>
    <property type="molecule type" value="Genomic_DNA"/>
</dbReference>
<dbReference type="Proteomes" id="UP001054837">
    <property type="component" value="Unassembled WGS sequence"/>
</dbReference>
<gene>
    <name evidence="1" type="ORF">CDAR_519921</name>
</gene>
<evidence type="ECO:0000313" key="2">
    <source>
        <dbReference type="Proteomes" id="UP001054837"/>
    </source>
</evidence>
<dbReference type="AlphaFoldDB" id="A0AAV4TM85"/>
<accession>A0AAV4TM85</accession>
<keyword evidence="2" id="KW-1185">Reference proteome</keyword>
<sequence>MGIELSLRFVGIQGRGKLASSLTGGLGNLIYSVFLKTVLYMKTCRGHGERKESVEIRRCFEHQIELPLPEKKREKCLFWRSFGTPNNPINRLNYRRTTRSRLENQDQSFKKINLSSQEKSYNICRCHPRHIACNCPSHFQDNFFSRDPKRFRL</sequence>
<organism evidence="1 2">
    <name type="scientific">Caerostris darwini</name>
    <dbReference type="NCBI Taxonomy" id="1538125"/>
    <lineage>
        <taxon>Eukaryota</taxon>
        <taxon>Metazoa</taxon>
        <taxon>Ecdysozoa</taxon>
        <taxon>Arthropoda</taxon>
        <taxon>Chelicerata</taxon>
        <taxon>Arachnida</taxon>
        <taxon>Araneae</taxon>
        <taxon>Araneomorphae</taxon>
        <taxon>Entelegynae</taxon>
        <taxon>Araneoidea</taxon>
        <taxon>Araneidae</taxon>
        <taxon>Caerostris</taxon>
    </lineage>
</organism>
<proteinExistence type="predicted"/>
<evidence type="ECO:0000313" key="1">
    <source>
        <dbReference type="EMBL" id="GIY45078.1"/>
    </source>
</evidence>
<reference evidence="1 2" key="1">
    <citation type="submission" date="2021-06" db="EMBL/GenBank/DDBJ databases">
        <title>Caerostris darwini draft genome.</title>
        <authorList>
            <person name="Kono N."/>
            <person name="Arakawa K."/>
        </authorList>
    </citation>
    <scope>NUCLEOTIDE SEQUENCE [LARGE SCALE GENOMIC DNA]</scope>
</reference>
<protein>
    <submittedName>
        <fullName evidence="1">Uncharacterized protein</fullName>
    </submittedName>
</protein>